<dbReference type="Proteomes" id="UP000828390">
    <property type="component" value="Unassembled WGS sequence"/>
</dbReference>
<gene>
    <name evidence="1" type="ORF">DPMN_167991</name>
</gene>
<name>A0A9D4F178_DREPO</name>
<comment type="caution">
    <text evidence="1">The sequence shown here is derived from an EMBL/GenBank/DDBJ whole genome shotgun (WGS) entry which is preliminary data.</text>
</comment>
<sequence>MRCTTIELTSRVILEAMTGRVLLATRVAHTVSWIIVVHNSHVFCYMLACRKQFLPSETCLAGRLSLNMIS</sequence>
<dbReference type="AlphaFoldDB" id="A0A9D4F178"/>
<accession>A0A9D4F178</accession>
<reference evidence="1" key="2">
    <citation type="submission" date="2020-11" db="EMBL/GenBank/DDBJ databases">
        <authorList>
            <person name="McCartney M.A."/>
            <person name="Auch B."/>
            <person name="Kono T."/>
            <person name="Mallez S."/>
            <person name="Becker A."/>
            <person name="Gohl D.M."/>
            <person name="Silverstein K.A.T."/>
            <person name="Koren S."/>
            <person name="Bechman K.B."/>
            <person name="Herman A."/>
            <person name="Abrahante J.E."/>
            <person name="Garbe J."/>
        </authorList>
    </citation>
    <scope>NUCLEOTIDE SEQUENCE</scope>
    <source>
        <strain evidence="1">Duluth1</strain>
        <tissue evidence="1">Whole animal</tissue>
    </source>
</reference>
<organism evidence="1 2">
    <name type="scientific">Dreissena polymorpha</name>
    <name type="common">Zebra mussel</name>
    <name type="synonym">Mytilus polymorpha</name>
    <dbReference type="NCBI Taxonomy" id="45954"/>
    <lineage>
        <taxon>Eukaryota</taxon>
        <taxon>Metazoa</taxon>
        <taxon>Spiralia</taxon>
        <taxon>Lophotrochozoa</taxon>
        <taxon>Mollusca</taxon>
        <taxon>Bivalvia</taxon>
        <taxon>Autobranchia</taxon>
        <taxon>Heteroconchia</taxon>
        <taxon>Euheterodonta</taxon>
        <taxon>Imparidentia</taxon>
        <taxon>Neoheterodontei</taxon>
        <taxon>Myida</taxon>
        <taxon>Dreissenoidea</taxon>
        <taxon>Dreissenidae</taxon>
        <taxon>Dreissena</taxon>
    </lineage>
</organism>
<keyword evidence="2" id="KW-1185">Reference proteome</keyword>
<reference evidence="1" key="1">
    <citation type="journal article" date="2019" name="bioRxiv">
        <title>The Genome of the Zebra Mussel, Dreissena polymorpha: A Resource for Invasive Species Research.</title>
        <authorList>
            <person name="McCartney M.A."/>
            <person name="Auch B."/>
            <person name="Kono T."/>
            <person name="Mallez S."/>
            <person name="Zhang Y."/>
            <person name="Obille A."/>
            <person name="Becker A."/>
            <person name="Abrahante J.E."/>
            <person name="Garbe J."/>
            <person name="Badalamenti J.P."/>
            <person name="Herman A."/>
            <person name="Mangelson H."/>
            <person name="Liachko I."/>
            <person name="Sullivan S."/>
            <person name="Sone E.D."/>
            <person name="Koren S."/>
            <person name="Silverstein K.A.T."/>
            <person name="Beckman K.B."/>
            <person name="Gohl D.M."/>
        </authorList>
    </citation>
    <scope>NUCLEOTIDE SEQUENCE</scope>
    <source>
        <strain evidence="1">Duluth1</strain>
        <tissue evidence="1">Whole animal</tissue>
    </source>
</reference>
<evidence type="ECO:0000313" key="2">
    <source>
        <dbReference type="Proteomes" id="UP000828390"/>
    </source>
</evidence>
<evidence type="ECO:0000313" key="1">
    <source>
        <dbReference type="EMBL" id="KAH3789803.1"/>
    </source>
</evidence>
<protein>
    <submittedName>
        <fullName evidence="1">Uncharacterized protein</fullName>
    </submittedName>
</protein>
<dbReference type="EMBL" id="JAIWYP010000008">
    <property type="protein sequence ID" value="KAH3789803.1"/>
    <property type="molecule type" value="Genomic_DNA"/>
</dbReference>
<proteinExistence type="predicted"/>